<keyword evidence="15" id="KW-0175">Coiled coil</keyword>
<dbReference type="GO" id="GO:0008270">
    <property type="term" value="F:zinc ion binding"/>
    <property type="evidence" value="ECO:0007669"/>
    <property type="project" value="UniProtKB-UniRule"/>
</dbReference>
<keyword evidence="1 12" id="KW-0240">DNA-directed RNA polymerase</keyword>
<protein>
    <recommendedName>
        <fullName evidence="12 13">DNA primase</fullName>
        <ecNumber evidence="12">2.7.7.101</ecNumber>
    </recommendedName>
</protein>
<evidence type="ECO:0000256" key="7">
    <source>
        <dbReference type="ARBA" id="ARBA00022771"/>
    </source>
</evidence>
<evidence type="ECO:0000256" key="6">
    <source>
        <dbReference type="ARBA" id="ARBA00022723"/>
    </source>
</evidence>
<comment type="domain">
    <text evidence="12">Contains an N-terminal zinc-binding domain, a central core domain that contains the primase activity, and a C-terminal DnaB-binding domain.</text>
</comment>
<feature type="domain" description="Toprim" evidence="16">
    <location>
        <begin position="262"/>
        <end position="343"/>
    </location>
</feature>
<dbReference type="InterPro" id="IPR037068">
    <property type="entry name" value="DNA_primase_core_N_sf"/>
</dbReference>
<keyword evidence="9" id="KW-0460">Magnesium</keyword>
<sequence>MGGRIPDEVIDQVRRHFDIVDIVQQYVSLKKSGRNYFGLCPFHSEKSPSFSVAPDKQIYYCFGCGAGGDAIKFVMDVEQLTFAEAIRHLADQAGIHVPETGPSETDPAEIERMEMRKAMDLAAKLYHHVLMKTRYGADARNYLAKRGVSQEAMEEFQLGYAPASFDFLLSFLKGRGFNEALLEKAGLLSLREDKGMKRYFDRFRDRIMFPIMDSQGRVIAFGGRLLGEGRPKYMNSPETPIYSKGNHLFNLHRARSHIRKEQQAILFEGYMDVISAWQAGFPGCVATLGTSLTDDQARILKRNTETVILCYDSDQAGQNAAARGMELLRKQECTVKIAQMPHGMDPDDYILRFGGTAFKEEVLSAALTLTAFKLENLKRNHNLHDEDDRMKYLAEAIGTIAELPLVVEQDHYLRRLAEEFGLSLDALKEDLRRAKKRKKGETRRDKEGFRWNNGYREPSKHLLAGTQVHSVAEKSEMCLVAHMMRSRTVTEWVKEKIGADFNTEIYAALAAYLYVYYDQGNPEDMGRFISSLPDQALISKASECAMLDVPEYLPEEALLDYVRHIKNVPILRDIEEKEKMVERLSRADEPVKAAQLMQEIAQLRKQLQTRMK</sequence>
<feature type="zinc finger region" description="CHC2-type" evidence="12 14">
    <location>
        <begin position="40"/>
        <end position="64"/>
    </location>
</feature>
<feature type="coiled-coil region" evidence="15">
    <location>
        <begin position="417"/>
        <end position="444"/>
    </location>
</feature>
<dbReference type="NCBIfam" id="TIGR01391">
    <property type="entry name" value="dnaG"/>
    <property type="match status" value="1"/>
</dbReference>
<evidence type="ECO:0000313" key="17">
    <source>
        <dbReference type="EMBL" id="SMP12269.1"/>
    </source>
</evidence>
<dbReference type="GO" id="GO:0005737">
    <property type="term" value="C:cytoplasm"/>
    <property type="evidence" value="ECO:0007669"/>
    <property type="project" value="TreeGrafter"/>
</dbReference>
<evidence type="ECO:0000256" key="12">
    <source>
        <dbReference type="HAMAP-Rule" id="MF_00974"/>
    </source>
</evidence>
<dbReference type="InterPro" id="IPR016136">
    <property type="entry name" value="DNA_helicase_N/primase_C"/>
</dbReference>
<evidence type="ECO:0000256" key="2">
    <source>
        <dbReference type="ARBA" id="ARBA00022515"/>
    </source>
</evidence>
<dbReference type="Proteomes" id="UP001157946">
    <property type="component" value="Unassembled WGS sequence"/>
</dbReference>
<dbReference type="InterPro" id="IPR030846">
    <property type="entry name" value="DnaG_bac"/>
</dbReference>
<reference evidence="17" key="1">
    <citation type="submission" date="2017-05" db="EMBL/GenBank/DDBJ databases">
        <authorList>
            <person name="Varghese N."/>
            <person name="Submissions S."/>
        </authorList>
    </citation>
    <scope>NUCLEOTIDE SEQUENCE</scope>
    <source>
        <strain evidence="17">DSM 45262</strain>
    </source>
</reference>
<keyword evidence="2 12" id="KW-0639">Primosome</keyword>
<dbReference type="Gene3D" id="3.90.580.10">
    <property type="entry name" value="Zinc finger, CHC2-type domain"/>
    <property type="match status" value="1"/>
</dbReference>
<comment type="caution">
    <text evidence="17">The sequence shown here is derived from an EMBL/GenBank/DDBJ whole genome shotgun (WGS) entry which is preliminary data.</text>
</comment>
<name>A0AA46AEE4_9BACL</name>
<dbReference type="InterPro" id="IPR013264">
    <property type="entry name" value="DNAG_N"/>
</dbReference>
<evidence type="ECO:0000259" key="16">
    <source>
        <dbReference type="PROSITE" id="PS50880"/>
    </source>
</evidence>
<evidence type="ECO:0000256" key="8">
    <source>
        <dbReference type="ARBA" id="ARBA00022833"/>
    </source>
</evidence>
<keyword evidence="8 12" id="KW-0862">Zinc</keyword>
<dbReference type="PANTHER" id="PTHR30313">
    <property type="entry name" value="DNA PRIMASE"/>
    <property type="match status" value="1"/>
</dbReference>
<dbReference type="InterPro" id="IPR006295">
    <property type="entry name" value="DNA_primase_DnaG"/>
</dbReference>
<comment type="similarity">
    <text evidence="12 13">Belongs to the DnaG primase family.</text>
</comment>
<dbReference type="GO" id="GO:0006269">
    <property type="term" value="P:DNA replication, synthesis of primer"/>
    <property type="evidence" value="ECO:0007669"/>
    <property type="project" value="UniProtKB-UniRule"/>
</dbReference>
<evidence type="ECO:0000256" key="3">
    <source>
        <dbReference type="ARBA" id="ARBA00022679"/>
    </source>
</evidence>
<evidence type="ECO:0000256" key="10">
    <source>
        <dbReference type="ARBA" id="ARBA00023125"/>
    </source>
</evidence>
<dbReference type="InterPro" id="IPR006171">
    <property type="entry name" value="TOPRIM_dom"/>
</dbReference>
<keyword evidence="3 12" id="KW-0808">Transferase</keyword>
<dbReference type="Pfam" id="PF01807">
    <property type="entry name" value="Zn_ribbon_DnaG"/>
    <property type="match status" value="1"/>
</dbReference>
<evidence type="ECO:0000256" key="14">
    <source>
        <dbReference type="PIRSR" id="PIRSR002811-1"/>
    </source>
</evidence>
<dbReference type="Gene3D" id="3.90.980.10">
    <property type="entry name" value="DNA primase, catalytic core, N-terminal domain"/>
    <property type="match status" value="1"/>
</dbReference>
<dbReference type="SUPFAM" id="SSF56731">
    <property type="entry name" value="DNA primase core"/>
    <property type="match status" value="1"/>
</dbReference>
<dbReference type="HAMAP" id="MF_00974">
    <property type="entry name" value="DNA_primase_DnaG"/>
    <property type="match status" value="1"/>
</dbReference>
<dbReference type="Pfam" id="PF10410">
    <property type="entry name" value="DnaB_bind"/>
    <property type="match status" value="1"/>
</dbReference>
<dbReference type="PROSITE" id="PS50880">
    <property type="entry name" value="TOPRIM"/>
    <property type="match status" value="1"/>
</dbReference>
<dbReference type="GO" id="GO:1990077">
    <property type="term" value="C:primosome complex"/>
    <property type="evidence" value="ECO:0007669"/>
    <property type="project" value="UniProtKB-KW"/>
</dbReference>
<dbReference type="Gene3D" id="3.40.1360.10">
    <property type="match status" value="1"/>
</dbReference>
<dbReference type="InterPro" id="IPR036977">
    <property type="entry name" value="DNA_primase_Znf_CHC2"/>
</dbReference>
<evidence type="ECO:0000256" key="13">
    <source>
        <dbReference type="PIRNR" id="PIRNR002811"/>
    </source>
</evidence>
<organism evidence="17 18">
    <name type="scientific">Laceyella tengchongensis</name>
    <dbReference type="NCBI Taxonomy" id="574699"/>
    <lineage>
        <taxon>Bacteria</taxon>
        <taxon>Bacillati</taxon>
        <taxon>Bacillota</taxon>
        <taxon>Bacilli</taxon>
        <taxon>Bacillales</taxon>
        <taxon>Thermoactinomycetaceae</taxon>
        <taxon>Laceyella</taxon>
    </lineage>
</organism>
<dbReference type="GO" id="GO:0000428">
    <property type="term" value="C:DNA-directed RNA polymerase complex"/>
    <property type="evidence" value="ECO:0007669"/>
    <property type="project" value="UniProtKB-KW"/>
</dbReference>
<keyword evidence="18" id="KW-1185">Reference proteome</keyword>
<evidence type="ECO:0000256" key="11">
    <source>
        <dbReference type="ARBA" id="ARBA00023163"/>
    </source>
</evidence>
<dbReference type="FunFam" id="3.90.580.10:FF:000001">
    <property type="entry name" value="DNA primase"/>
    <property type="match status" value="1"/>
</dbReference>
<evidence type="ECO:0000256" key="9">
    <source>
        <dbReference type="ARBA" id="ARBA00022842"/>
    </source>
</evidence>
<dbReference type="Gene3D" id="1.10.860.10">
    <property type="entry name" value="DNAb Helicase, Chain A"/>
    <property type="match status" value="1"/>
</dbReference>
<accession>A0AA46AEE4</accession>
<dbReference type="SUPFAM" id="SSF57783">
    <property type="entry name" value="Zinc beta-ribbon"/>
    <property type="match status" value="1"/>
</dbReference>
<keyword evidence="11 12" id="KW-0804">Transcription</keyword>
<keyword evidence="5 12" id="KW-0235">DNA replication</keyword>
<dbReference type="EMBL" id="FXTU01000002">
    <property type="protein sequence ID" value="SMP12269.1"/>
    <property type="molecule type" value="Genomic_DNA"/>
</dbReference>
<comment type="subunit">
    <text evidence="12">Monomer. Interacts with DnaB.</text>
</comment>
<dbReference type="Pfam" id="PF08275">
    <property type="entry name" value="DNAG_N"/>
    <property type="match status" value="1"/>
</dbReference>
<dbReference type="InterPro" id="IPR050219">
    <property type="entry name" value="DnaG_primase"/>
</dbReference>
<dbReference type="FunFam" id="3.40.1360.10:FF:000002">
    <property type="entry name" value="DNA primase"/>
    <property type="match status" value="1"/>
</dbReference>
<evidence type="ECO:0000256" key="4">
    <source>
        <dbReference type="ARBA" id="ARBA00022695"/>
    </source>
</evidence>
<dbReference type="CDD" id="cd03364">
    <property type="entry name" value="TOPRIM_DnaG_primases"/>
    <property type="match status" value="1"/>
</dbReference>
<dbReference type="PIRSF" id="PIRSF002811">
    <property type="entry name" value="DnaG"/>
    <property type="match status" value="1"/>
</dbReference>
<keyword evidence="6 12" id="KW-0479">Metal-binding</keyword>
<keyword evidence="10 12" id="KW-0238">DNA-binding</keyword>
<gene>
    <name evidence="12" type="primary">dnaG</name>
    <name evidence="17" type="ORF">SAMN06265361_102345</name>
</gene>
<dbReference type="InterPro" id="IPR034151">
    <property type="entry name" value="TOPRIM_DnaG_bac"/>
</dbReference>
<comment type="function">
    <text evidence="12 13">RNA polymerase that catalyzes the synthesis of short RNA molecules used as primers for DNA polymerase during DNA replication.</text>
</comment>
<dbReference type="InterPro" id="IPR019475">
    <property type="entry name" value="DNA_primase_DnaB-bd"/>
</dbReference>
<keyword evidence="4 12" id="KW-0548">Nucleotidyltransferase</keyword>
<keyword evidence="7 12" id="KW-0863">Zinc-finger</keyword>
<dbReference type="AlphaFoldDB" id="A0AA46AEE4"/>
<evidence type="ECO:0000256" key="1">
    <source>
        <dbReference type="ARBA" id="ARBA00022478"/>
    </source>
</evidence>
<dbReference type="SMART" id="SM00493">
    <property type="entry name" value="TOPRIM"/>
    <property type="match status" value="1"/>
</dbReference>
<dbReference type="SMART" id="SM00400">
    <property type="entry name" value="ZnF_CHCC"/>
    <property type="match status" value="1"/>
</dbReference>
<proteinExistence type="inferred from homology"/>
<dbReference type="InterPro" id="IPR002694">
    <property type="entry name" value="Znf_CHC2"/>
</dbReference>
<evidence type="ECO:0000313" key="18">
    <source>
        <dbReference type="Proteomes" id="UP001157946"/>
    </source>
</evidence>
<dbReference type="EC" id="2.7.7.101" evidence="12"/>
<comment type="cofactor">
    <cofactor evidence="12 13 14">
        <name>Zn(2+)</name>
        <dbReference type="ChEBI" id="CHEBI:29105"/>
    </cofactor>
    <text evidence="12 13 14">Binds 1 zinc ion per monomer.</text>
</comment>
<comment type="catalytic activity">
    <reaction evidence="12">
        <text>ssDNA + n NTP = ssDNA/pppN(pN)n-1 hybrid + (n-1) diphosphate.</text>
        <dbReference type="EC" id="2.7.7.101"/>
    </reaction>
</comment>
<dbReference type="GO" id="GO:0003677">
    <property type="term" value="F:DNA binding"/>
    <property type="evidence" value="ECO:0007669"/>
    <property type="project" value="UniProtKB-KW"/>
</dbReference>
<dbReference type="Pfam" id="PF13155">
    <property type="entry name" value="Toprim_2"/>
    <property type="match status" value="1"/>
</dbReference>
<dbReference type="GO" id="GO:0003899">
    <property type="term" value="F:DNA-directed RNA polymerase activity"/>
    <property type="evidence" value="ECO:0007669"/>
    <property type="project" value="UniProtKB-UniRule"/>
</dbReference>
<dbReference type="FunFam" id="3.90.980.10:FF:000001">
    <property type="entry name" value="DNA primase"/>
    <property type="match status" value="1"/>
</dbReference>
<evidence type="ECO:0000256" key="5">
    <source>
        <dbReference type="ARBA" id="ARBA00022705"/>
    </source>
</evidence>
<evidence type="ECO:0000256" key="15">
    <source>
        <dbReference type="SAM" id="Coils"/>
    </source>
</evidence>
<dbReference type="PANTHER" id="PTHR30313:SF2">
    <property type="entry name" value="DNA PRIMASE"/>
    <property type="match status" value="1"/>
</dbReference>
<dbReference type="RefSeq" id="WP_284724063.1">
    <property type="nucleotide sequence ID" value="NZ_FXTU01000002.1"/>
</dbReference>